<dbReference type="EMBL" id="JAGQHS010000015">
    <property type="protein sequence ID" value="MCA9755058.1"/>
    <property type="molecule type" value="Genomic_DNA"/>
</dbReference>
<dbReference type="GO" id="GO:0036431">
    <property type="term" value="F:dCMP kinase activity"/>
    <property type="evidence" value="ECO:0007669"/>
    <property type="project" value="InterPro"/>
</dbReference>
<dbReference type="GO" id="GO:0006220">
    <property type="term" value="P:pyrimidine nucleotide metabolic process"/>
    <property type="evidence" value="ECO:0007669"/>
    <property type="project" value="UniProtKB-UniRule"/>
</dbReference>
<dbReference type="NCBIfam" id="TIGR00017">
    <property type="entry name" value="cmk"/>
    <property type="match status" value="1"/>
</dbReference>
<name>A0A956NBU0_UNCEI</name>
<dbReference type="EC" id="2.7.4.25" evidence="8"/>
<reference evidence="11" key="1">
    <citation type="submission" date="2020-04" db="EMBL/GenBank/DDBJ databases">
        <authorList>
            <person name="Zhang T."/>
        </authorList>
    </citation>
    <scope>NUCLEOTIDE SEQUENCE</scope>
    <source>
        <strain evidence="11">HKST-UBA02</strain>
    </source>
</reference>
<dbReference type="SUPFAM" id="SSF52540">
    <property type="entry name" value="P-loop containing nucleoside triphosphate hydrolases"/>
    <property type="match status" value="1"/>
</dbReference>
<evidence type="ECO:0000256" key="8">
    <source>
        <dbReference type="HAMAP-Rule" id="MF_00238"/>
    </source>
</evidence>
<dbReference type="InterPro" id="IPR027417">
    <property type="entry name" value="P-loop_NTPase"/>
</dbReference>
<comment type="catalytic activity">
    <reaction evidence="7 8">
        <text>CMP + ATP = CDP + ADP</text>
        <dbReference type="Rhea" id="RHEA:11600"/>
        <dbReference type="ChEBI" id="CHEBI:30616"/>
        <dbReference type="ChEBI" id="CHEBI:58069"/>
        <dbReference type="ChEBI" id="CHEBI:60377"/>
        <dbReference type="ChEBI" id="CHEBI:456216"/>
        <dbReference type="EC" id="2.7.4.25"/>
    </reaction>
</comment>
<comment type="similarity">
    <text evidence="1 8">Belongs to the cytidylate kinase family. Type 1 subfamily.</text>
</comment>
<comment type="caution">
    <text evidence="11">The sequence shown here is derived from an EMBL/GenBank/DDBJ whole genome shotgun (WGS) entry which is preliminary data.</text>
</comment>
<dbReference type="HAMAP" id="MF_00238">
    <property type="entry name" value="Cytidyl_kinase_type1"/>
    <property type="match status" value="1"/>
</dbReference>
<dbReference type="Proteomes" id="UP000739538">
    <property type="component" value="Unassembled WGS sequence"/>
</dbReference>
<evidence type="ECO:0000256" key="1">
    <source>
        <dbReference type="ARBA" id="ARBA00009427"/>
    </source>
</evidence>
<organism evidence="11 12">
    <name type="scientific">Eiseniibacteriota bacterium</name>
    <dbReference type="NCBI Taxonomy" id="2212470"/>
    <lineage>
        <taxon>Bacteria</taxon>
        <taxon>Candidatus Eiseniibacteriota</taxon>
    </lineage>
</organism>
<dbReference type="Pfam" id="PF02224">
    <property type="entry name" value="Cytidylate_kin"/>
    <property type="match status" value="1"/>
</dbReference>
<reference evidence="11" key="2">
    <citation type="journal article" date="2021" name="Microbiome">
        <title>Successional dynamics and alternative stable states in a saline activated sludge microbial community over 9 years.</title>
        <authorList>
            <person name="Wang Y."/>
            <person name="Ye J."/>
            <person name="Ju F."/>
            <person name="Liu L."/>
            <person name="Boyd J.A."/>
            <person name="Deng Y."/>
            <person name="Parks D.H."/>
            <person name="Jiang X."/>
            <person name="Yin X."/>
            <person name="Woodcroft B.J."/>
            <person name="Tyson G.W."/>
            <person name="Hugenholtz P."/>
            <person name="Polz M.F."/>
            <person name="Zhang T."/>
        </authorList>
    </citation>
    <scope>NUCLEOTIDE SEQUENCE</scope>
    <source>
        <strain evidence="11">HKST-UBA02</strain>
    </source>
</reference>
<feature type="region of interest" description="Disordered" evidence="9">
    <location>
        <begin position="189"/>
        <end position="213"/>
    </location>
</feature>
<comment type="subcellular location">
    <subcellularLocation>
        <location evidence="8">Cytoplasm</location>
    </subcellularLocation>
</comment>
<dbReference type="Gene3D" id="3.40.50.300">
    <property type="entry name" value="P-loop containing nucleotide triphosphate hydrolases"/>
    <property type="match status" value="1"/>
</dbReference>
<comment type="catalytic activity">
    <reaction evidence="6 8">
        <text>dCMP + ATP = dCDP + ADP</text>
        <dbReference type="Rhea" id="RHEA:25094"/>
        <dbReference type="ChEBI" id="CHEBI:30616"/>
        <dbReference type="ChEBI" id="CHEBI:57566"/>
        <dbReference type="ChEBI" id="CHEBI:58593"/>
        <dbReference type="ChEBI" id="CHEBI:456216"/>
        <dbReference type="EC" id="2.7.4.25"/>
    </reaction>
</comment>
<feature type="compositionally biased region" description="Basic and acidic residues" evidence="9">
    <location>
        <begin position="189"/>
        <end position="203"/>
    </location>
</feature>
<feature type="binding site" evidence="8">
    <location>
        <begin position="27"/>
        <end position="35"/>
    </location>
    <ligand>
        <name>ATP</name>
        <dbReference type="ChEBI" id="CHEBI:30616"/>
    </ligand>
</feature>
<evidence type="ECO:0000256" key="9">
    <source>
        <dbReference type="SAM" id="MobiDB-lite"/>
    </source>
</evidence>
<keyword evidence="5 8" id="KW-0067">ATP-binding</keyword>
<protein>
    <recommendedName>
        <fullName evidence="8">Cytidylate kinase</fullName>
        <shortName evidence="8">CK</shortName>
        <ecNumber evidence="8">2.7.4.25</ecNumber>
    </recommendedName>
    <alternativeName>
        <fullName evidence="8">Cytidine monophosphate kinase</fullName>
        <shortName evidence="8">CMP kinase</shortName>
    </alternativeName>
</protein>
<evidence type="ECO:0000313" key="11">
    <source>
        <dbReference type="EMBL" id="MCA9755058.1"/>
    </source>
</evidence>
<keyword evidence="8" id="KW-0963">Cytoplasm</keyword>
<accession>A0A956NBU0</accession>
<keyword evidence="4 8" id="KW-0418">Kinase</keyword>
<evidence type="ECO:0000313" key="12">
    <source>
        <dbReference type="Proteomes" id="UP000739538"/>
    </source>
</evidence>
<evidence type="ECO:0000256" key="6">
    <source>
        <dbReference type="ARBA" id="ARBA00047615"/>
    </source>
</evidence>
<dbReference type="InterPro" id="IPR003136">
    <property type="entry name" value="Cytidylate_kin"/>
</dbReference>
<dbReference type="GO" id="GO:0005524">
    <property type="term" value="F:ATP binding"/>
    <property type="evidence" value="ECO:0007669"/>
    <property type="project" value="UniProtKB-UniRule"/>
</dbReference>
<dbReference type="AlphaFoldDB" id="A0A956NBU0"/>
<proteinExistence type="inferred from homology"/>
<dbReference type="InterPro" id="IPR011994">
    <property type="entry name" value="Cytidylate_kinase_dom"/>
</dbReference>
<evidence type="ECO:0000256" key="4">
    <source>
        <dbReference type="ARBA" id="ARBA00022777"/>
    </source>
</evidence>
<feature type="domain" description="Cytidylate kinase" evidence="10">
    <location>
        <begin position="23"/>
        <end position="235"/>
    </location>
</feature>
<evidence type="ECO:0000259" key="10">
    <source>
        <dbReference type="Pfam" id="PF02224"/>
    </source>
</evidence>
<evidence type="ECO:0000256" key="5">
    <source>
        <dbReference type="ARBA" id="ARBA00022840"/>
    </source>
</evidence>
<keyword evidence="2 8" id="KW-0808">Transferase</keyword>
<dbReference type="GO" id="GO:0005737">
    <property type="term" value="C:cytoplasm"/>
    <property type="evidence" value="ECO:0007669"/>
    <property type="project" value="UniProtKB-SubCell"/>
</dbReference>
<evidence type="ECO:0000256" key="3">
    <source>
        <dbReference type="ARBA" id="ARBA00022741"/>
    </source>
</evidence>
<keyword evidence="3 8" id="KW-0547">Nucleotide-binding</keyword>
<evidence type="ECO:0000256" key="2">
    <source>
        <dbReference type="ARBA" id="ARBA00022679"/>
    </source>
</evidence>
<sequence>MNEMNEPTGGNEMQDDAATHPVIAIDGGSATGKTSTAAGVAAQIGFAYVDSGSIYRAVALALSRKGITESDDPRIPDELESLRIRVVPEGTRFEVWVDDVLIGDEIRTPEVSQASSRIAVRGDVREVVRELLRGAAHRGPMVVEGRDIGTVVFPDADLKLFLTADVRVRAHRRWLDLVRLGREIPESEVERDLTERDARDSGRQHSPLRQAEDAVLFDTSAGSLEEQVARIVRMWQEHEAARDGEQ</sequence>
<evidence type="ECO:0000256" key="7">
    <source>
        <dbReference type="ARBA" id="ARBA00048478"/>
    </source>
</evidence>
<dbReference type="CDD" id="cd02020">
    <property type="entry name" value="CMPK"/>
    <property type="match status" value="1"/>
</dbReference>
<gene>
    <name evidence="8" type="primary">cmk</name>
    <name evidence="11" type="ORF">KDA27_04585</name>
</gene>